<proteinExistence type="predicted"/>
<evidence type="ECO:0000313" key="2">
    <source>
        <dbReference type="Proteomes" id="UP000265520"/>
    </source>
</evidence>
<protein>
    <submittedName>
        <fullName evidence="1">Pentatricopeptide repeat-containing protein</fullName>
    </submittedName>
</protein>
<dbReference type="Proteomes" id="UP000265520">
    <property type="component" value="Unassembled WGS sequence"/>
</dbReference>
<sequence>MLGKLRGGMKEAGYVPDTNLSLFDLEDEEKASEV</sequence>
<organism evidence="1 2">
    <name type="scientific">Trifolium medium</name>
    <dbReference type="NCBI Taxonomy" id="97028"/>
    <lineage>
        <taxon>Eukaryota</taxon>
        <taxon>Viridiplantae</taxon>
        <taxon>Streptophyta</taxon>
        <taxon>Embryophyta</taxon>
        <taxon>Tracheophyta</taxon>
        <taxon>Spermatophyta</taxon>
        <taxon>Magnoliopsida</taxon>
        <taxon>eudicotyledons</taxon>
        <taxon>Gunneridae</taxon>
        <taxon>Pentapetalae</taxon>
        <taxon>rosids</taxon>
        <taxon>fabids</taxon>
        <taxon>Fabales</taxon>
        <taxon>Fabaceae</taxon>
        <taxon>Papilionoideae</taxon>
        <taxon>50 kb inversion clade</taxon>
        <taxon>NPAAA clade</taxon>
        <taxon>Hologalegina</taxon>
        <taxon>IRL clade</taxon>
        <taxon>Trifolieae</taxon>
        <taxon>Trifolium</taxon>
    </lineage>
</organism>
<name>A0A392VQD1_9FABA</name>
<comment type="caution">
    <text evidence="1">The sequence shown here is derived from an EMBL/GenBank/DDBJ whole genome shotgun (WGS) entry which is preliminary data.</text>
</comment>
<evidence type="ECO:0000313" key="1">
    <source>
        <dbReference type="EMBL" id="MCI90526.1"/>
    </source>
</evidence>
<dbReference type="AlphaFoldDB" id="A0A392VQD1"/>
<dbReference type="EMBL" id="LXQA011246977">
    <property type="protein sequence ID" value="MCI90526.1"/>
    <property type="molecule type" value="Genomic_DNA"/>
</dbReference>
<accession>A0A392VQD1</accession>
<feature type="non-terminal residue" evidence="1">
    <location>
        <position position="34"/>
    </location>
</feature>
<reference evidence="1 2" key="1">
    <citation type="journal article" date="2018" name="Front. Plant Sci.">
        <title>Red Clover (Trifolium pratense) and Zigzag Clover (T. medium) - A Picture of Genomic Similarities and Differences.</title>
        <authorList>
            <person name="Dluhosova J."/>
            <person name="Istvanek J."/>
            <person name="Nedelnik J."/>
            <person name="Repkova J."/>
        </authorList>
    </citation>
    <scope>NUCLEOTIDE SEQUENCE [LARGE SCALE GENOMIC DNA]</scope>
    <source>
        <strain evidence="2">cv. 10/8</strain>
        <tissue evidence="1">Leaf</tissue>
    </source>
</reference>
<keyword evidence="2" id="KW-1185">Reference proteome</keyword>